<evidence type="ECO:0000313" key="3">
    <source>
        <dbReference type="EMBL" id="BDZ51448.1"/>
    </source>
</evidence>
<protein>
    <submittedName>
        <fullName evidence="3">ABC transporter substrate-binding protein</fullName>
    </submittedName>
</protein>
<dbReference type="SUPFAM" id="SSF53850">
    <property type="entry name" value="Periplasmic binding protein-like II"/>
    <property type="match status" value="1"/>
</dbReference>
<feature type="signal peptide" evidence="2">
    <location>
        <begin position="1"/>
        <end position="31"/>
    </location>
</feature>
<dbReference type="EMBL" id="AP027732">
    <property type="protein sequence ID" value="BDZ51448.1"/>
    <property type="molecule type" value="Genomic_DNA"/>
</dbReference>
<organism evidence="3 4">
    <name type="scientific">Frondihabitans sucicola</name>
    <dbReference type="NCBI Taxonomy" id="1268041"/>
    <lineage>
        <taxon>Bacteria</taxon>
        <taxon>Bacillati</taxon>
        <taxon>Actinomycetota</taxon>
        <taxon>Actinomycetes</taxon>
        <taxon>Micrococcales</taxon>
        <taxon>Microbacteriaceae</taxon>
        <taxon>Frondihabitans</taxon>
    </lineage>
</organism>
<dbReference type="Gene3D" id="3.40.190.10">
    <property type="entry name" value="Periplasmic binding protein-like II"/>
    <property type="match status" value="1"/>
</dbReference>
<evidence type="ECO:0000256" key="1">
    <source>
        <dbReference type="SAM" id="MobiDB-lite"/>
    </source>
</evidence>
<sequence>MQRRKRYLALALAAVLPIALLSACSSSSNQAGGKVQISMVGDSGPANQITQKKIIALFEKAHPNITVKFEPATGDNAEQGSILRLGQGDPSLDVVTTEVGYEYQWYKQGWISSLSPYFSKSDLAKVDPHLVANETTSDGQFLAIPMDNSTMYLAVNLDLLKKAGVTPPPTLKADGLSATTSGVWTWEDVLAAAKKVHATTGETGLLFPADEAWPDVPMAQQLGGKASSPDGLKVKGYLDQKPWVDLMTKWKAFFADDVSQITNPTWTNDQFQAGKSAFALTHIGGYNVCAQVKFSCDAAAEPSFAGGKKVVQSTGIAWALNAKSQHKKEAAEFLKFALTNPTAQDTLINGDYFAAIPILKTQLAAMSTSPKYKTFPESVKVLGAWQEQHWPQKPMISPSNATEFTAISDALKNVRVGAETPQQAVTSMTSTVDRDLKQFQ</sequence>
<accession>A0ABN6Y2L8</accession>
<proteinExistence type="predicted"/>
<name>A0ABN6Y2L8_9MICO</name>
<evidence type="ECO:0000313" key="4">
    <source>
        <dbReference type="Proteomes" id="UP001321486"/>
    </source>
</evidence>
<dbReference type="PROSITE" id="PS51257">
    <property type="entry name" value="PROKAR_LIPOPROTEIN"/>
    <property type="match status" value="1"/>
</dbReference>
<dbReference type="PANTHER" id="PTHR43649:SF12">
    <property type="entry name" value="DIACETYLCHITOBIOSE BINDING PROTEIN DASA"/>
    <property type="match status" value="1"/>
</dbReference>
<keyword evidence="2" id="KW-0732">Signal</keyword>
<evidence type="ECO:0000256" key="2">
    <source>
        <dbReference type="SAM" id="SignalP"/>
    </source>
</evidence>
<dbReference type="RefSeq" id="WP_286344214.1">
    <property type="nucleotide sequence ID" value="NZ_AP027732.1"/>
</dbReference>
<feature type="chain" id="PRO_5046263306" evidence="2">
    <location>
        <begin position="32"/>
        <end position="440"/>
    </location>
</feature>
<feature type="compositionally biased region" description="Polar residues" evidence="1">
    <location>
        <begin position="420"/>
        <end position="431"/>
    </location>
</feature>
<reference evidence="4" key="1">
    <citation type="journal article" date="2019" name="Int. J. Syst. Evol. Microbiol.">
        <title>The Global Catalogue of Microorganisms (GCM) 10K type strain sequencing project: providing services to taxonomists for standard genome sequencing and annotation.</title>
        <authorList>
            <consortium name="The Broad Institute Genomics Platform"/>
            <consortium name="The Broad Institute Genome Sequencing Center for Infectious Disease"/>
            <person name="Wu L."/>
            <person name="Ma J."/>
        </authorList>
    </citation>
    <scope>NUCLEOTIDE SEQUENCE [LARGE SCALE GENOMIC DNA]</scope>
    <source>
        <strain evidence="4">NBRC 108728</strain>
    </source>
</reference>
<dbReference type="Proteomes" id="UP001321486">
    <property type="component" value="Chromosome"/>
</dbReference>
<dbReference type="PANTHER" id="PTHR43649">
    <property type="entry name" value="ARABINOSE-BINDING PROTEIN-RELATED"/>
    <property type="match status" value="1"/>
</dbReference>
<keyword evidence="4" id="KW-1185">Reference proteome</keyword>
<gene>
    <name evidence="3" type="ORF">GCM10025867_36890</name>
</gene>
<feature type="region of interest" description="Disordered" evidence="1">
    <location>
        <begin position="419"/>
        <end position="440"/>
    </location>
</feature>
<dbReference type="Pfam" id="PF01547">
    <property type="entry name" value="SBP_bac_1"/>
    <property type="match status" value="1"/>
</dbReference>
<dbReference type="InterPro" id="IPR006059">
    <property type="entry name" value="SBP"/>
</dbReference>
<dbReference type="InterPro" id="IPR050490">
    <property type="entry name" value="Bact_solute-bd_prot1"/>
</dbReference>